<organism evidence="11 12">
    <name type="scientific">Podospora aff. communis PSN243</name>
    <dbReference type="NCBI Taxonomy" id="3040156"/>
    <lineage>
        <taxon>Eukaryota</taxon>
        <taxon>Fungi</taxon>
        <taxon>Dikarya</taxon>
        <taxon>Ascomycota</taxon>
        <taxon>Pezizomycotina</taxon>
        <taxon>Sordariomycetes</taxon>
        <taxon>Sordariomycetidae</taxon>
        <taxon>Sordariales</taxon>
        <taxon>Podosporaceae</taxon>
        <taxon>Podospora</taxon>
    </lineage>
</organism>
<dbReference type="InterPro" id="IPR029058">
    <property type="entry name" value="AB_hydrolase_fold"/>
</dbReference>
<dbReference type="EMBL" id="MU865932">
    <property type="protein sequence ID" value="KAK4450469.1"/>
    <property type="molecule type" value="Genomic_DNA"/>
</dbReference>
<evidence type="ECO:0000256" key="6">
    <source>
        <dbReference type="ARBA" id="ARBA00022801"/>
    </source>
</evidence>
<sequence>MASFKFSLLACGLLSLSLLGNALSVPAIARRQTNTPIAQLCRQETFATVLSELGGQHWPGSPYTSQTEPQRRDWPGQVLIYATGLDICGVRIDITANIAVEIFLPHPDKWNNRTLMVGNGAFAGQTNRVDMFSRALYGWTTMSTNTGHEWPITAGLGWAANNPELQKDWAWRAMSRSVPYAKRIVEVYYNTTTRDIPVKHYYSGCSTGGRQGIRQTEVDPNSFDGMLLGAPAWNVRSAMPVISRIGYISRTFGLDDLSETQLIQRLYNLTVEKCDTLPNTFDNAPDGIVSASDACLELFRNSDIRTGAVWEGLGCLNNDTPSDTCVTIAQRQGFLALLGADVFRNPSDNTPAGDGFDITSIKDISQNWLEADIRDWSSNQFSTYFLGRTIPWNSDANGTALLEASNAWDREVRANADGRVLNGNPNLRTILYTGTADGTVSSYGTDQLFSDAGGDGNANLAYFKIPGMPHCVDNGNGAVNPPWYIGQGGLAIVNATKWYMPNDTGLVDAAHDALIALTEWVENGRKPTQLIATAFVNATNNDWRIRYQRPVCASPRRQTYDGEGDVTDIGNWSCQ</sequence>
<name>A0AAV9GNQ7_9PEZI</name>
<dbReference type="GO" id="GO:0030600">
    <property type="term" value="F:feruloyl esterase activity"/>
    <property type="evidence" value="ECO:0007669"/>
    <property type="project" value="UniProtKB-EC"/>
</dbReference>
<dbReference type="SUPFAM" id="SSF53474">
    <property type="entry name" value="alpha/beta-Hydrolases"/>
    <property type="match status" value="1"/>
</dbReference>
<accession>A0AAV9GNQ7</accession>
<keyword evidence="3" id="KW-0119">Carbohydrate metabolism</keyword>
<keyword evidence="12" id="KW-1185">Reference proteome</keyword>
<dbReference type="GO" id="GO:0046872">
    <property type="term" value="F:metal ion binding"/>
    <property type="evidence" value="ECO:0007669"/>
    <property type="project" value="UniProtKB-KW"/>
</dbReference>
<evidence type="ECO:0000256" key="4">
    <source>
        <dbReference type="ARBA" id="ARBA00022723"/>
    </source>
</evidence>
<dbReference type="PANTHER" id="PTHR33938:SF15">
    <property type="entry name" value="FERULOYL ESTERASE B-RELATED"/>
    <property type="match status" value="1"/>
</dbReference>
<dbReference type="Pfam" id="PF07519">
    <property type="entry name" value="Tannase"/>
    <property type="match status" value="2"/>
</dbReference>
<evidence type="ECO:0000256" key="9">
    <source>
        <dbReference type="ARBA" id="ARBA00034075"/>
    </source>
</evidence>
<evidence type="ECO:0000256" key="7">
    <source>
        <dbReference type="ARBA" id="ARBA00022837"/>
    </source>
</evidence>
<reference evidence="11" key="1">
    <citation type="journal article" date="2023" name="Mol. Phylogenet. Evol.">
        <title>Genome-scale phylogeny and comparative genomics of the fungal order Sordariales.</title>
        <authorList>
            <person name="Hensen N."/>
            <person name="Bonometti L."/>
            <person name="Westerberg I."/>
            <person name="Brannstrom I.O."/>
            <person name="Guillou S."/>
            <person name="Cros-Aarteil S."/>
            <person name="Calhoun S."/>
            <person name="Haridas S."/>
            <person name="Kuo A."/>
            <person name="Mondo S."/>
            <person name="Pangilinan J."/>
            <person name="Riley R."/>
            <person name="LaButti K."/>
            <person name="Andreopoulos B."/>
            <person name="Lipzen A."/>
            <person name="Chen C."/>
            <person name="Yan M."/>
            <person name="Daum C."/>
            <person name="Ng V."/>
            <person name="Clum A."/>
            <person name="Steindorff A."/>
            <person name="Ohm R.A."/>
            <person name="Martin F."/>
            <person name="Silar P."/>
            <person name="Natvig D.O."/>
            <person name="Lalanne C."/>
            <person name="Gautier V."/>
            <person name="Ament-Velasquez S.L."/>
            <person name="Kruys A."/>
            <person name="Hutchinson M.I."/>
            <person name="Powell A.J."/>
            <person name="Barry K."/>
            <person name="Miller A.N."/>
            <person name="Grigoriev I.V."/>
            <person name="Debuchy R."/>
            <person name="Gladieux P."/>
            <person name="Hiltunen Thoren M."/>
            <person name="Johannesson H."/>
        </authorList>
    </citation>
    <scope>NUCLEOTIDE SEQUENCE</scope>
    <source>
        <strain evidence="11">PSN243</strain>
    </source>
</reference>
<dbReference type="Proteomes" id="UP001321760">
    <property type="component" value="Unassembled WGS sequence"/>
</dbReference>
<comment type="caution">
    <text evidence="11">The sequence shown here is derived from an EMBL/GenBank/DDBJ whole genome shotgun (WGS) entry which is preliminary data.</text>
</comment>
<reference evidence="11" key="2">
    <citation type="submission" date="2023-05" db="EMBL/GenBank/DDBJ databases">
        <authorList>
            <consortium name="Lawrence Berkeley National Laboratory"/>
            <person name="Steindorff A."/>
            <person name="Hensen N."/>
            <person name="Bonometti L."/>
            <person name="Westerberg I."/>
            <person name="Brannstrom I.O."/>
            <person name="Guillou S."/>
            <person name="Cros-Aarteil S."/>
            <person name="Calhoun S."/>
            <person name="Haridas S."/>
            <person name="Kuo A."/>
            <person name="Mondo S."/>
            <person name="Pangilinan J."/>
            <person name="Riley R."/>
            <person name="Labutti K."/>
            <person name="Andreopoulos B."/>
            <person name="Lipzen A."/>
            <person name="Chen C."/>
            <person name="Yanf M."/>
            <person name="Daum C."/>
            <person name="Ng V."/>
            <person name="Clum A."/>
            <person name="Ohm R."/>
            <person name="Martin F."/>
            <person name="Silar P."/>
            <person name="Natvig D."/>
            <person name="Lalanne C."/>
            <person name="Gautier V."/>
            <person name="Ament-Velasquez S.L."/>
            <person name="Kruys A."/>
            <person name="Hutchinson M.I."/>
            <person name="Powell A.J."/>
            <person name="Barry K."/>
            <person name="Miller A.N."/>
            <person name="Grigoriev I.V."/>
            <person name="Debuchy R."/>
            <person name="Gladieux P."/>
            <person name="Thoren M.H."/>
            <person name="Johannesson H."/>
        </authorList>
    </citation>
    <scope>NUCLEOTIDE SEQUENCE</scope>
    <source>
        <strain evidence="11">PSN243</strain>
    </source>
</reference>
<evidence type="ECO:0000256" key="10">
    <source>
        <dbReference type="RuleBase" id="RU361238"/>
    </source>
</evidence>
<evidence type="ECO:0000256" key="8">
    <source>
        <dbReference type="ARBA" id="ARBA00023157"/>
    </source>
</evidence>
<evidence type="ECO:0000256" key="3">
    <source>
        <dbReference type="ARBA" id="ARBA00022651"/>
    </source>
</evidence>
<gene>
    <name evidence="11" type="ORF">QBC34DRAFT_460914</name>
</gene>
<keyword evidence="5 10" id="KW-0732">Signal</keyword>
<evidence type="ECO:0000313" key="12">
    <source>
        <dbReference type="Proteomes" id="UP001321760"/>
    </source>
</evidence>
<keyword evidence="4" id="KW-0479">Metal-binding</keyword>
<dbReference type="PANTHER" id="PTHR33938">
    <property type="entry name" value="FERULOYL ESTERASE B-RELATED"/>
    <property type="match status" value="1"/>
</dbReference>
<keyword evidence="6 10" id="KW-0378">Hydrolase</keyword>
<dbReference type="GO" id="GO:0045493">
    <property type="term" value="P:xylan catabolic process"/>
    <property type="evidence" value="ECO:0007669"/>
    <property type="project" value="UniProtKB-KW"/>
</dbReference>
<evidence type="ECO:0000256" key="2">
    <source>
        <dbReference type="ARBA" id="ARBA00022487"/>
    </source>
</evidence>
<dbReference type="InterPro" id="IPR011118">
    <property type="entry name" value="Tannase/feruloyl_esterase"/>
</dbReference>
<keyword evidence="7" id="KW-0106">Calcium</keyword>
<feature type="chain" id="PRO_5043102013" description="Carboxylic ester hydrolase" evidence="10">
    <location>
        <begin position="25"/>
        <end position="575"/>
    </location>
</feature>
<feature type="signal peptide" evidence="10">
    <location>
        <begin position="1"/>
        <end position="24"/>
    </location>
</feature>
<comment type="similarity">
    <text evidence="1 10">Belongs to the tannase family.</text>
</comment>
<protein>
    <recommendedName>
        <fullName evidence="10">Carboxylic ester hydrolase</fullName>
        <ecNumber evidence="10">3.1.1.-</ecNumber>
    </recommendedName>
</protein>
<proteinExistence type="inferred from homology"/>
<comment type="catalytic activity">
    <reaction evidence="9">
        <text>feruloyl-polysaccharide + H2O = ferulate + polysaccharide.</text>
        <dbReference type="EC" id="3.1.1.73"/>
    </reaction>
</comment>
<keyword evidence="3" id="KW-0624">Polysaccharide degradation</keyword>
<dbReference type="EC" id="3.1.1.-" evidence="10"/>
<keyword evidence="8" id="KW-1015">Disulfide bond</keyword>
<keyword evidence="3" id="KW-0858">Xylan degradation</keyword>
<dbReference type="AlphaFoldDB" id="A0AAV9GNQ7"/>
<evidence type="ECO:0000256" key="1">
    <source>
        <dbReference type="ARBA" id="ARBA00006249"/>
    </source>
</evidence>
<evidence type="ECO:0000313" key="11">
    <source>
        <dbReference type="EMBL" id="KAK4450469.1"/>
    </source>
</evidence>
<keyword evidence="2" id="KW-0719">Serine esterase</keyword>
<evidence type="ECO:0000256" key="5">
    <source>
        <dbReference type="ARBA" id="ARBA00022729"/>
    </source>
</evidence>